<keyword evidence="1" id="KW-1185">Reference proteome</keyword>
<protein>
    <submittedName>
        <fullName evidence="2">Uncharacterized protein</fullName>
    </submittedName>
</protein>
<accession>A0A914MNM1</accession>
<proteinExistence type="predicted"/>
<dbReference type="InterPro" id="IPR011042">
    <property type="entry name" value="6-blade_b-propeller_TolB-like"/>
</dbReference>
<organism evidence="1 2">
    <name type="scientific">Meloidogyne incognita</name>
    <name type="common">Southern root-knot nematode worm</name>
    <name type="synonym">Oxyuris incognita</name>
    <dbReference type="NCBI Taxonomy" id="6306"/>
    <lineage>
        <taxon>Eukaryota</taxon>
        <taxon>Metazoa</taxon>
        <taxon>Ecdysozoa</taxon>
        <taxon>Nematoda</taxon>
        <taxon>Chromadorea</taxon>
        <taxon>Rhabditida</taxon>
        <taxon>Tylenchina</taxon>
        <taxon>Tylenchomorpha</taxon>
        <taxon>Tylenchoidea</taxon>
        <taxon>Meloidogynidae</taxon>
        <taxon>Meloidogyninae</taxon>
        <taxon>Meloidogyne</taxon>
        <taxon>Meloidogyne incognita group</taxon>
    </lineage>
</organism>
<name>A0A914MNM1_MELIC</name>
<dbReference type="AlphaFoldDB" id="A0A914MNM1"/>
<dbReference type="Proteomes" id="UP000887563">
    <property type="component" value="Unplaced"/>
</dbReference>
<reference evidence="2" key="1">
    <citation type="submission" date="2022-11" db="UniProtKB">
        <authorList>
            <consortium name="WormBaseParasite"/>
        </authorList>
    </citation>
    <scope>IDENTIFICATION</scope>
</reference>
<sequence length="84" mass="9600">MSCSGFSDPLLILSNRAAIQQYDIVTKISQPFINKLESAVALDYWHDNKTLVWSDKVVESLIMNIRSDLFISHFDLKLPLSDSR</sequence>
<dbReference type="Gene3D" id="2.120.10.30">
    <property type="entry name" value="TolB, C-terminal domain"/>
    <property type="match status" value="1"/>
</dbReference>
<evidence type="ECO:0000313" key="1">
    <source>
        <dbReference type="Proteomes" id="UP000887563"/>
    </source>
</evidence>
<dbReference type="WBParaSite" id="Minc3s02280g29239">
    <property type="protein sequence ID" value="Minc3s02280g29239"/>
    <property type="gene ID" value="Minc3s02280g29239"/>
</dbReference>
<evidence type="ECO:0000313" key="2">
    <source>
        <dbReference type="WBParaSite" id="Minc3s02280g29239"/>
    </source>
</evidence>